<evidence type="ECO:0000256" key="6">
    <source>
        <dbReference type="ARBA" id="ARBA00023239"/>
    </source>
</evidence>
<dbReference type="InterPro" id="IPR006249">
    <property type="entry name" value="Aconitase/IRP2"/>
</dbReference>
<dbReference type="Pfam" id="PF00694">
    <property type="entry name" value="Aconitase_C"/>
    <property type="match status" value="1"/>
</dbReference>
<comment type="similarity">
    <text evidence="2">Belongs to the aconitase/IPM isomerase family.</text>
</comment>
<dbReference type="NCBIfam" id="NF006757">
    <property type="entry name" value="PRK09277.1"/>
    <property type="match status" value="1"/>
</dbReference>
<dbReference type="SUPFAM" id="SSF53732">
    <property type="entry name" value="Aconitase iron-sulfur domain"/>
    <property type="match status" value="1"/>
</dbReference>
<dbReference type="EMBL" id="FR695864">
    <property type="protein sequence ID" value="CBX26698.1"/>
    <property type="molecule type" value="Genomic_DNA"/>
</dbReference>
<dbReference type="GO" id="GO:0016829">
    <property type="term" value="F:lyase activity"/>
    <property type="evidence" value="ECO:0007669"/>
    <property type="project" value="UniProtKB-KW"/>
</dbReference>
<dbReference type="PANTHER" id="PTHR11670">
    <property type="entry name" value="ACONITASE/IRON-RESPONSIVE ELEMENT FAMILY MEMBER"/>
    <property type="match status" value="1"/>
</dbReference>
<proteinExistence type="inferred from homology"/>
<dbReference type="InterPro" id="IPR044137">
    <property type="entry name" value="AcnA_IRP_Swivel"/>
</dbReference>
<dbReference type="Gene3D" id="3.20.19.10">
    <property type="entry name" value="Aconitase, domain 4"/>
    <property type="match status" value="1"/>
</dbReference>
<gene>
    <name evidence="9" type="ORF">N47_A07270</name>
</gene>
<evidence type="ECO:0000256" key="4">
    <source>
        <dbReference type="ARBA" id="ARBA00023004"/>
    </source>
</evidence>
<keyword evidence="5" id="KW-0411">Iron-sulfur</keyword>
<evidence type="ECO:0000259" key="7">
    <source>
        <dbReference type="Pfam" id="PF00330"/>
    </source>
</evidence>
<sequence length="466" mass="50587">MAAITSCTNTSNPSALIGAGLLAKKAVLQGLSVKPWVKTSIAPGSKVVSGYLNKSGLLSYLEKLKFNIVAYGCTTCIGNSGPLNDSVAKAITQNNFLVASVLSGNRNFEGRISPLIRANFLASPPLVVAYAIAGKIDIDFETEPIGITKDGKAVFLCEIWPSAKEIRQILKTLLTPDMFIKEYSTVFEGSKQWQSLSVSDESTFKWATDSTYIKNPPFFTSITKTIPKTEDIKKARVLALLGDSITTDHISPAGAIPVDSPAGKYLISKNISPVEFNSFGSYRGNHEIMMRGTFGNIRLKNKLAPGTIGGWTRLLPEEKPVPIYDAAMAYKSMGVPLIVIAGREYGTGSSRDWAAKGTFLLGVKAVIAESFERIHRSNLVCMGVLPLQFEKGINHEALGLDGTEVYGIEGIENDFYPQKKLLVSACRKDDSKTVFNVIARIDSGSEMNYYINGGILPYVLRNISDN</sequence>
<keyword evidence="3" id="KW-0479">Metal-binding</keyword>
<accession>E1Y804</accession>
<dbReference type="InterPro" id="IPR015928">
    <property type="entry name" value="Aconitase/3IPM_dehydase_swvl"/>
</dbReference>
<protein>
    <submittedName>
        <fullName evidence="9">Aconitate hydratase 1</fullName>
    </submittedName>
</protein>
<dbReference type="GO" id="GO:0046872">
    <property type="term" value="F:metal ion binding"/>
    <property type="evidence" value="ECO:0007669"/>
    <property type="project" value="UniProtKB-KW"/>
</dbReference>
<evidence type="ECO:0000256" key="3">
    <source>
        <dbReference type="ARBA" id="ARBA00022723"/>
    </source>
</evidence>
<dbReference type="InterPro" id="IPR015931">
    <property type="entry name" value="Acnase/IPM_dHydase_lsu_aba_1/3"/>
</dbReference>
<dbReference type="FunFam" id="3.20.19.10:FF:000001">
    <property type="entry name" value="Aconitate hydratase"/>
    <property type="match status" value="1"/>
</dbReference>
<evidence type="ECO:0000313" key="9">
    <source>
        <dbReference type="EMBL" id="CBX26698.1"/>
    </source>
</evidence>
<dbReference type="Gene3D" id="3.30.499.10">
    <property type="entry name" value="Aconitase, domain 3"/>
    <property type="match status" value="1"/>
</dbReference>
<dbReference type="InterPro" id="IPR036008">
    <property type="entry name" value="Aconitase_4Fe-4S_dom"/>
</dbReference>
<evidence type="ECO:0000256" key="5">
    <source>
        <dbReference type="ARBA" id="ARBA00023014"/>
    </source>
</evidence>
<keyword evidence="4" id="KW-0408">Iron</keyword>
<dbReference type="Gene3D" id="6.10.190.10">
    <property type="match status" value="1"/>
</dbReference>
<name>E1Y804_9BACT</name>
<reference evidence="9" key="1">
    <citation type="journal article" date="2011" name="Environ. Microbiol.">
        <title>Genomic insights into the metabolic potential of the polycyclic aromatic hydrocarbon degrading sulfate-reducing Deltaproteobacterium N47.</title>
        <authorList>
            <person name="Bergmann F."/>
            <person name="Selesi D."/>
            <person name="Weinmaier T."/>
            <person name="Tischler P."/>
            <person name="Rattei T."/>
            <person name="Meckenstock R.U."/>
        </authorList>
    </citation>
    <scope>NUCLEOTIDE SEQUENCE</scope>
</reference>
<dbReference type="GO" id="GO:0051536">
    <property type="term" value="F:iron-sulfur cluster binding"/>
    <property type="evidence" value="ECO:0007669"/>
    <property type="project" value="UniProtKB-KW"/>
</dbReference>
<dbReference type="InterPro" id="IPR001030">
    <property type="entry name" value="Acoase/IPM_deHydtase_lsu_aba"/>
</dbReference>
<dbReference type="AlphaFoldDB" id="E1Y804"/>
<dbReference type="SUPFAM" id="SSF52016">
    <property type="entry name" value="LeuD/IlvD-like"/>
    <property type="match status" value="1"/>
</dbReference>
<evidence type="ECO:0000256" key="2">
    <source>
        <dbReference type="ARBA" id="ARBA00007185"/>
    </source>
</evidence>
<dbReference type="InterPro" id="IPR000573">
    <property type="entry name" value="AconitaseA/IPMdHydase_ssu_swvl"/>
</dbReference>
<feature type="domain" description="Aconitase A/isopropylmalate dehydratase small subunit swivel" evidence="8">
    <location>
        <begin position="264"/>
        <end position="391"/>
    </location>
</feature>
<keyword evidence="6" id="KW-0456">Lyase</keyword>
<evidence type="ECO:0000259" key="8">
    <source>
        <dbReference type="Pfam" id="PF00694"/>
    </source>
</evidence>
<comment type="cofactor">
    <cofactor evidence="1">
        <name>[4Fe-4S] cluster</name>
        <dbReference type="ChEBI" id="CHEBI:49883"/>
    </cofactor>
</comment>
<dbReference type="Pfam" id="PF00330">
    <property type="entry name" value="Aconitase"/>
    <property type="match status" value="1"/>
</dbReference>
<evidence type="ECO:0000256" key="1">
    <source>
        <dbReference type="ARBA" id="ARBA00001966"/>
    </source>
</evidence>
<dbReference type="CDD" id="cd01580">
    <property type="entry name" value="AcnA_IRP_Swivel"/>
    <property type="match status" value="1"/>
</dbReference>
<feature type="domain" description="Aconitase/3-isopropylmalate dehydratase large subunit alpha/beta/alpha" evidence="7">
    <location>
        <begin position="2"/>
        <end position="134"/>
    </location>
</feature>
<organism evidence="9">
    <name type="scientific">uncultured Desulfobacterium sp</name>
    <dbReference type="NCBI Taxonomy" id="201089"/>
    <lineage>
        <taxon>Bacteria</taxon>
        <taxon>Pseudomonadati</taxon>
        <taxon>Thermodesulfobacteriota</taxon>
        <taxon>Desulfobacteria</taxon>
        <taxon>Desulfobacterales</taxon>
        <taxon>Desulfobacteriaceae</taxon>
        <taxon>Desulfobacterium</taxon>
        <taxon>environmental samples</taxon>
    </lineage>
</organism>